<evidence type="ECO:0000256" key="3">
    <source>
        <dbReference type="ARBA" id="ARBA00022801"/>
    </source>
</evidence>
<name>A0A6I6R092_BIFAD</name>
<dbReference type="SMART" id="SM00990">
    <property type="entry name" value="VRR_NUC"/>
    <property type="match status" value="1"/>
</dbReference>
<comment type="cofactor">
    <cofactor evidence="1">
        <name>Mg(2+)</name>
        <dbReference type="ChEBI" id="CHEBI:18420"/>
    </cofactor>
</comment>
<organism evidence="6 7">
    <name type="scientific">Bifidobacterium adolescentis</name>
    <dbReference type="NCBI Taxonomy" id="1680"/>
    <lineage>
        <taxon>Bacteria</taxon>
        <taxon>Bacillati</taxon>
        <taxon>Actinomycetota</taxon>
        <taxon>Actinomycetes</taxon>
        <taxon>Bifidobacteriales</taxon>
        <taxon>Bifidobacteriaceae</taxon>
        <taxon>Bifidobacterium</taxon>
    </lineage>
</organism>
<dbReference type="AlphaFoldDB" id="A0A6I6R092"/>
<dbReference type="InterPro" id="IPR014883">
    <property type="entry name" value="VRR_NUC"/>
</dbReference>
<evidence type="ECO:0000259" key="5">
    <source>
        <dbReference type="SMART" id="SM00990"/>
    </source>
</evidence>
<dbReference type="Proteomes" id="UP000464884">
    <property type="component" value="Chromosome"/>
</dbReference>
<evidence type="ECO:0000313" key="7">
    <source>
        <dbReference type="Proteomes" id="UP000464884"/>
    </source>
</evidence>
<dbReference type="GO" id="GO:0003676">
    <property type="term" value="F:nucleic acid binding"/>
    <property type="evidence" value="ECO:0007669"/>
    <property type="project" value="InterPro"/>
</dbReference>
<proteinExistence type="predicted"/>
<evidence type="ECO:0000256" key="4">
    <source>
        <dbReference type="SAM" id="MobiDB-lite"/>
    </source>
</evidence>
<dbReference type="Gene3D" id="3.40.1350.10">
    <property type="match status" value="1"/>
</dbReference>
<dbReference type="InterPro" id="IPR011856">
    <property type="entry name" value="tRNA_endonuc-like_dom_sf"/>
</dbReference>
<gene>
    <name evidence="6" type="ORF">F3K97_05220</name>
</gene>
<dbReference type="RefSeq" id="WP_159140626.1">
    <property type="nucleotide sequence ID" value="NZ_CP047129.1"/>
</dbReference>
<reference evidence="6 7" key="1">
    <citation type="submission" date="2019-12" db="EMBL/GenBank/DDBJ databases">
        <title>Draft Genome Sequence of Bifidobacterium adolescentis ZJ2.</title>
        <authorList>
            <person name="Jin Z."/>
        </authorList>
    </citation>
    <scope>NUCLEOTIDE SEQUENCE [LARGE SCALE GENOMIC DNA]</scope>
    <source>
        <strain evidence="6 7">ZJ2</strain>
    </source>
</reference>
<dbReference type="GO" id="GO:0016788">
    <property type="term" value="F:hydrolase activity, acting on ester bonds"/>
    <property type="evidence" value="ECO:0007669"/>
    <property type="project" value="InterPro"/>
</dbReference>
<dbReference type="EMBL" id="CP047129">
    <property type="protein sequence ID" value="QHB62727.1"/>
    <property type="molecule type" value="Genomic_DNA"/>
</dbReference>
<evidence type="ECO:0000313" key="6">
    <source>
        <dbReference type="EMBL" id="QHB62727.1"/>
    </source>
</evidence>
<dbReference type="GO" id="GO:0004518">
    <property type="term" value="F:nuclease activity"/>
    <property type="evidence" value="ECO:0007669"/>
    <property type="project" value="UniProtKB-KW"/>
</dbReference>
<keyword evidence="2" id="KW-0540">Nuclease</keyword>
<protein>
    <submittedName>
        <fullName evidence="6">VRR-NUC domain-containing protein</fullName>
    </submittedName>
</protein>
<evidence type="ECO:0000256" key="1">
    <source>
        <dbReference type="ARBA" id="ARBA00001946"/>
    </source>
</evidence>
<keyword evidence="3" id="KW-0378">Hydrolase</keyword>
<feature type="region of interest" description="Disordered" evidence="4">
    <location>
        <begin position="90"/>
        <end position="109"/>
    </location>
</feature>
<evidence type="ECO:0000256" key="2">
    <source>
        <dbReference type="ARBA" id="ARBA00022722"/>
    </source>
</evidence>
<accession>A0A6I6R092</accession>
<dbReference type="Pfam" id="PF08774">
    <property type="entry name" value="VRR_NUC"/>
    <property type="match status" value="1"/>
</dbReference>
<feature type="domain" description="VRR-NUC" evidence="5">
    <location>
        <begin position="1"/>
        <end position="83"/>
    </location>
</feature>
<sequence length="109" mass="12029">MVERERNVERRLVDLVRRRGGLCLKWTSPGTVGVPDRIVVMPGGRIYLVELKRPGGKPRPSQVAFHAKLARRGVRVHVVDDADAFARDVLDSGEQGVHPVEPVGDGESQ</sequence>